<protein>
    <submittedName>
        <fullName evidence="2">Uncharacterized protein</fullName>
    </submittedName>
</protein>
<feature type="transmembrane region" description="Helical" evidence="1">
    <location>
        <begin position="26"/>
        <end position="46"/>
    </location>
</feature>
<evidence type="ECO:0000256" key="1">
    <source>
        <dbReference type="SAM" id="Phobius"/>
    </source>
</evidence>
<evidence type="ECO:0000313" key="3">
    <source>
        <dbReference type="Proteomes" id="UP000077037"/>
    </source>
</evidence>
<gene>
    <name evidence="2" type="ORF">SAMEA1982600_04412</name>
</gene>
<dbReference type="AlphaFoldDB" id="A0A157R803"/>
<dbReference type="Proteomes" id="UP000077037">
    <property type="component" value="Unassembled WGS sequence"/>
</dbReference>
<keyword evidence="1" id="KW-1133">Transmembrane helix</keyword>
<evidence type="ECO:0000313" key="2">
    <source>
        <dbReference type="EMBL" id="SAI54120.1"/>
    </source>
</evidence>
<reference evidence="2 3" key="1">
    <citation type="submission" date="2016-03" db="EMBL/GenBank/DDBJ databases">
        <authorList>
            <consortium name="Pathogen Informatics"/>
        </authorList>
    </citation>
    <scope>NUCLEOTIDE SEQUENCE [LARGE SCALE GENOMIC DNA]</scope>
    <source>
        <strain evidence="2 3">NCTC13364</strain>
    </source>
</reference>
<dbReference type="RefSeq" id="WP_156523197.1">
    <property type="nucleotide sequence ID" value="NZ_FKBS01000029.1"/>
</dbReference>
<proteinExistence type="predicted"/>
<name>A0A157R803_9BORD</name>
<dbReference type="EMBL" id="FKBS01000029">
    <property type="protein sequence ID" value="SAI54120.1"/>
    <property type="molecule type" value="Genomic_DNA"/>
</dbReference>
<keyword evidence="1" id="KW-0472">Membrane</keyword>
<dbReference type="OrthoDB" id="9871074at2"/>
<organism evidence="2 3">
    <name type="scientific">Bordetella ansorpii</name>
    <dbReference type="NCBI Taxonomy" id="288768"/>
    <lineage>
        <taxon>Bacteria</taxon>
        <taxon>Pseudomonadati</taxon>
        <taxon>Pseudomonadota</taxon>
        <taxon>Betaproteobacteria</taxon>
        <taxon>Burkholderiales</taxon>
        <taxon>Alcaligenaceae</taxon>
        <taxon>Bordetella</taxon>
    </lineage>
</organism>
<accession>A0A157R803</accession>
<sequence length="50" mass="5820">MKYDERNETLYPYNRHNFHDASAQHAVIFFICAGFPSLAAVIRAFFPDVQ</sequence>
<keyword evidence="1" id="KW-0812">Transmembrane</keyword>